<dbReference type="FunFam" id="2.60.40.150:FF:000026">
    <property type="entry name" value="dysferlin isoform X2"/>
    <property type="match status" value="1"/>
</dbReference>
<dbReference type="InterPro" id="IPR037721">
    <property type="entry name" value="Ferlin"/>
</dbReference>
<keyword evidence="6" id="KW-0677">Repeat</keyword>
<name>A7SHC0_NEMVE</name>
<keyword evidence="9" id="KW-0472">Membrane</keyword>
<dbReference type="OMA" id="NFCATHE"/>
<dbReference type="FunFam" id="2.60.40.150:FF:000138">
    <property type="entry name" value="Fer-1-like family member 6"/>
    <property type="match status" value="1"/>
</dbReference>
<dbReference type="InterPro" id="IPR037723">
    <property type="entry name" value="C2D_Ferlin"/>
</dbReference>
<evidence type="ECO:0000256" key="4">
    <source>
        <dbReference type="ARBA" id="ARBA00022475"/>
    </source>
</evidence>
<keyword evidence="10" id="KW-0968">Cytoplasmic vesicle</keyword>
<dbReference type="STRING" id="45351.A7SHC0"/>
<dbReference type="PROSITE" id="PS50004">
    <property type="entry name" value="C2"/>
    <property type="match status" value="4"/>
</dbReference>
<dbReference type="Gene3D" id="2.60.40.150">
    <property type="entry name" value="C2 domain"/>
    <property type="match status" value="3"/>
</dbReference>
<dbReference type="InterPro" id="IPR012560">
    <property type="entry name" value="Ferlin_A-domain"/>
</dbReference>
<dbReference type="InterPro" id="IPR012561">
    <property type="entry name" value="Ferlin_B-domain"/>
</dbReference>
<evidence type="ECO:0000256" key="1">
    <source>
        <dbReference type="ARBA" id="ARBA00004401"/>
    </source>
</evidence>
<dbReference type="SUPFAM" id="SSF49562">
    <property type="entry name" value="C2 domain (Calcium/lipid-binding domain, CaLB)"/>
    <property type="match status" value="4"/>
</dbReference>
<sequence>EKEKDQRHKLSNKPQDFQVRVRIIEGRQLSGQNISPVARVTVANQTRQTKVKISTNKPFYDETFFFNFNMSPMELFDEIISFEVFNSRKLRANAMIGYFKCDIGFFYEEPGHAAIRKWVLLTDPDDKMAGVKGYLKVTVMVLGPGDEAPVKSAQDDNDDIETNLLQPSGVMLRPATFSLKVYRAEDIPQMDSGFIEGIKRVLRVGEEQKELVDPYLLFSFAGMKARTRIHYNSDHPEFNQELNVQFKFPSMCERLKLQMFDWDRLTADDCIGTAHLPMSAISGQGEDGESWVERNISFLPMFGPCFINVYGSTREYSDLPDEYDDLNLGNGEGVAYRGRVLVELETKLGVTPQSPTDDLQSHEIISVQPYLRRRKYKLFACFLEASMVSCSDGPVEFEVSIGNYGNKLDLSVPPSSSTTPPTNAVYDGCYYYFLPWGDTKPCVCVESHWEDIGFRLGTKNILTRMCERLEVNMDKVNLSLEANAQPAETATLLISLLDQLINDVRKPLPKIDNNTPGVNDLDLKLQEVRLMEKLSISEEAIKLRESATDVREALGEIEGFLQRLRDLTVEPQNSMPDVIIWMLSGTKRIAYYRIPAFDVLYEPYSEACGENCGQVQNIFMKYPGKKQQNIEDYPEVPAHVRMMIWLGLEKHQEDWTNRELTEGDFCVYAETYENEMNILGKWTAKGLSRPNFSNTRGDVSLPKKAFIAPDGWRFDGDCLFHCCFSLSYDRDSGHKTFLEDVFQCESRLPGGSWGPATVPWTDVRGDAATAKDEIQCDEDWEWTSEWMVDLNRAVDEDGYEYTVESTIGGYGPVEKTYHLCRRRRWVRSRKLIAELEIDEDDVYAEQLAKEGWEYAPMFTMKFHAKERKMDLVRRRRWHRKMVQEDPSAPADLERETMMNAPRMFITYEKPHRYQLRAYLFQARDLLASDPDGVSDPYARVVFGTRSSVTETLARTLCPTWDQTLIFDEVNIYGSIEQVAENPPAVIIELYDKDPVGKDEFMGRCVVKPLVKLNGQGPPAPRLLWYDVERGDEYGGEILAAFELFLVSITKVQNASKRGNDEGTDLPFAPPMKGNLFLVPNGIRPVMQRTAIEVLCWGVRNMKKFQLASVSSPSIEFECGGHVVNSTIIKNTQKNPNFDQPLFFFDVYLPKEELYTPPMNIKVRDNRSFGRKPMVGLHALKSLQRFRCDP</sequence>
<dbReference type="SMART" id="SM00694">
    <property type="entry name" value="DysFC"/>
    <property type="match status" value="2"/>
</dbReference>
<keyword evidence="13" id="KW-1185">Reference proteome</keyword>
<accession>A7SHC0</accession>
<dbReference type="Proteomes" id="UP000001593">
    <property type="component" value="Unassembled WGS sequence"/>
</dbReference>
<evidence type="ECO:0000256" key="2">
    <source>
        <dbReference type="ARBA" id="ARBA00004483"/>
    </source>
</evidence>
<feature type="domain" description="C2" evidence="11">
    <location>
        <begin position="1"/>
        <end position="119"/>
    </location>
</feature>
<dbReference type="Pfam" id="PF00168">
    <property type="entry name" value="C2"/>
    <property type="match status" value="4"/>
</dbReference>
<feature type="non-terminal residue" evidence="12">
    <location>
        <position position="1"/>
    </location>
</feature>
<dbReference type="GO" id="GO:0061025">
    <property type="term" value="P:membrane fusion"/>
    <property type="evidence" value="ECO:0000318"/>
    <property type="project" value="GO_Central"/>
</dbReference>
<evidence type="ECO:0000256" key="10">
    <source>
        <dbReference type="ARBA" id="ARBA00023329"/>
    </source>
</evidence>
<keyword evidence="5" id="KW-0812">Transmembrane</keyword>
<comment type="subcellular location">
    <subcellularLocation>
        <location evidence="1">Cell membrane</location>
        <topology evidence="1">Single-pass type II membrane protein</topology>
    </subcellularLocation>
    <subcellularLocation>
        <location evidence="2">Cytoplasmic vesicle membrane</location>
        <topology evidence="2">Single-pass type II membrane protein</topology>
    </subcellularLocation>
</comment>
<keyword evidence="8" id="KW-1133">Transmembrane helix</keyword>
<keyword evidence="4" id="KW-1003">Cell membrane</keyword>
<dbReference type="Pfam" id="PF08165">
    <property type="entry name" value="FerA"/>
    <property type="match status" value="1"/>
</dbReference>
<evidence type="ECO:0000256" key="7">
    <source>
        <dbReference type="ARBA" id="ARBA00022968"/>
    </source>
</evidence>
<dbReference type="CDD" id="cd04018">
    <property type="entry name" value="C2C_Ferlin"/>
    <property type="match status" value="1"/>
</dbReference>
<feature type="domain" description="C2" evidence="11">
    <location>
        <begin position="156"/>
        <end position="292"/>
    </location>
</feature>
<keyword evidence="7" id="KW-0735">Signal-anchor</keyword>
<dbReference type="InterPro" id="IPR000008">
    <property type="entry name" value="C2_dom"/>
</dbReference>
<dbReference type="InterPro" id="IPR037720">
    <property type="entry name" value="C2B_Ferlin"/>
</dbReference>
<reference evidence="12 13" key="1">
    <citation type="journal article" date="2007" name="Science">
        <title>Sea anemone genome reveals ancestral eumetazoan gene repertoire and genomic organization.</title>
        <authorList>
            <person name="Putnam N.H."/>
            <person name="Srivastava M."/>
            <person name="Hellsten U."/>
            <person name="Dirks B."/>
            <person name="Chapman J."/>
            <person name="Salamov A."/>
            <person name="Terry A."/>
            <person name="Shapiro H."/>
            <person name="Lindquist E."/>
            <person name="Kapitonov V.V."/>
            <person name="Jurka J."/>
            <person name="Genikhovich G."/>
            <person name="Grigoriev I.V."/>
            <person name="Lucas S.M."/>
            <person name="Steele R.E."/>
            <person name="Finnerty J.R."/>
            <person name="Technau U."/>
            <person name="Martindale M.Q."/>
            <person name="Rokhsar D.S."/>
        </authorList>
    </citation>
    <scope>NUCLEOTIDE SEQUENCE [LARGE SCALE GENOMIC DNA]</scope>
    <source>
        <strain evidence="13">CH2 X CH6</strain>
    </source>
</reference>
<dbReference type="GO" id="GO:0001778">
    <property type="term" value="P:plasma membrane repair"/>
    <property type="evidence" value="ECO:0000318"/>
    <property type="project" value="GO_Central"/>
</dbReference>
<dbReference type="SMART" id="SM00693">
    <property type="entry name" value="DysFN"/>
    <property type="match status" value="2"/>
</dbReference>
<feature type="domain" description="C2" evidence="11">
    <location>
        <begin position="1071"/>
        <end position="1189"/>
    </location>
</feature>
<dbReference type="GO" id="GO:0033292">
    <property type="term" value="P:T-tubule organization"/>
    <property type="evidence" value="ECO:0000318"/>
    <property type="project" value="GO_Central"/>
</dbReference>
<dbReference type="InterPro" id="IPR012968">
    <property type="entry name" value="FerIin_dom"/>
</dbReference>
<dbReference type="Pfam" id="PF08151">
    <property type="entry name" value="FerI"/>
    <property type="match status" value="1"/>
</dbReference>
<evidence type="ECO:0000256" key="9">
    <source>
        <dbReference type="ARBA" id="ARBA00023136"/>
    </source>
</evidence>
<evidence type="ECO:0000313" key="13">
    <source>
        <dbReference type="Proteomes" id="UP000001593"/>
    </source>
</evidence>
<protein>
    <recommendedName>
        <fullName evidence="11">C2 domain-containing protein</fullName>
    </recommendedName>
</protein>
<dbReference type="AlphaFoldDB" id="A7SHC0"/>
<dbReference type="SMART" id="SM00239">
    <property type="entry name" value="C2"/>
    <property type="match status" value="4"/>
</dbReference>
<dbReference type="InterPro" id="IPR006614">
    <property type="entry name" value="Peroxin/Ferlin"/>
</dbReference>
<feature type="non-terminal residue" evidence="12">
    <location>
        <position position="1189"/>
    </location>
</feature>
<dbReference type="HOGENOM" id="CLU_001183_2_1_1"/>
<evidence type="ECO:0000256" key="3">
    <source>
        <dbReference type="ARBA" id="ARBA00007561"/>
    </source>
</evidence>
<dbReference type="SMART" id="SM01200">
    <property type="entry name" value="FerA"/>
    <property type="match status" value="1"/>
</dbReference>
<feature type="domain" description="C2" evidence="11">
    <location>
        <begin position="897"/>
        <end position="1025"/>
    </location>
</feature>
<dbReference type="InParanoid" id="A7SHC0"/>
<evidence type="ECO:0000313" key="12">
    <source>
        <dbReference type="EMBL" id="EDO36863.1"/>
    </source>
</evidence>
<dbReference type="Pfam" id="PF08150">
    <property type="entry name" value="FerB"/>
    <property type="match status" value="1"/>
</dbReference>
<dbReference type="CDD" id="cd04011">
    <property type="entry name" value="C2B_Ferlin"/>
    <property type="match status" value="1"/>
</dbReference>
<dbReference type="InterPro" id="IPR037722">
    <property type="entry name" value="C2C_Ferlin"/>
</dbReference>
<dbReference type="GO" id="GO:0005886">
    <property type="term" value="C:plasma membrane"/>
    <property type="evidence" value="ECO:0007669"/>
    <property type="project" value="UniProtKB-SubCell"/>
</dbReference>
<comment type="similarity">
    <text evidence="3">Belongs to the ferlin family.</text>
</comment>
<dbReference type="SMART" id="SM01202">
    <property type="entry name" value="FerI"/>
    <property type="match status" value="1"/>
</dbReference>
<evidence type="ECO:0000256" key="6">
    <source>
        <dbReference type="ARBA" id="ARBA00022737"/>
    </source>
</evidence>
<gene>
    <name evidence="12" type="ORF">NEMVEDRAFT_v1g50268</name>
</gene>
<evidence type="ECO:0000259" key="11">
    <source>
        <dbReference type="PROSITE" id="PS50004"/>
    </source>
</evidence>
<dbReference type="InterPro" id="IPR035892">
    <property type="entry name" value="C2_domain_sf"/>
</dbReference>
<dbReference type="PANTHER" id="PTHR12546">
    <property type="entry name" value="FER-1-LIKE"/>
    <property type="match status" value="1"/>
</dbReference>
<dbReference type="PANTHER" id="PTHR12546:SF33">
    <property type="entry name" value="SPERM VESICLE FUSION PROTEIN FER-1"/>
    <property type="match status" value="1"/>
</dbReference>
<organism evidence="12 13">
    <name type="scientific">Nematostella vectensis</name>
    <name type="common">Starlet sea anemone</name>
    <dbReference type="NCBI Taxonomy" id="45351"/>
    <lineage>
        <taxon>Eukaryota</taxon>
        <taxon>Metazoa</taxon>
        <taxon>Cnidaria</taxon>
        <taxon>Anthozoa</taxon>
        <taxon>Hexacorallia</taxon>
        <taxon>Actiniaria</taxon>
        <taxon>Edwardsiidae</taxon>
        <taxon>Nematostella</taxon>
    </lineage>
</organism>
<dbReference type="EMBL" id="DS469659">
    <property type="protein sequence ID" value="EDO36863.1"/>
    <property type="molecule type" value="Genomic_DNA"/>
</dbReference>
<dbReference type="GO" id="GO:0030659">
    <property type="term" value="C:cytoplasmic vesicle membrane"/>
    <property type="evidence" value="ECO:0007669"/>
    <property type="project" value="UniProtKB-SubCell"/>
</dbReference>
<dbReference type="eggNOG" id="KOG1326">
    <property type="taxonomic scope" value="Eukaryota"/>
</dbReference>
<evidence type="ECO:0000256" key="5">
    <source>
        <dbReference type="ARBA" id="ARBA00022692"/>
    </source>
</evidence>
<dbReference type="CDD" id="cd04017">
    <property type="entry name" value="C2D_Ferlin"/>
    <property type="match status" value="1"/>
</dbReference>
<dbReference type="SMART" id="SM01201">
    <property type="entry name" value="FerB"/>
    <property type="match status" value="1"/>
</dbReference>
<evidence type="ECO:0000256" key="8">
    <source>
        <dbReference type="ARBA" id="ARBA00022989"/>
    </source>
</evidence>
<proteinExistence type="inferred from homology"/>
<dbReference type="PhylomeDB" id="A7SHC0"/>